<dbReference type="SUPFAM" id="SSF52343">
    <property type="entry name" value="Ferredoxin reductase-like, C-terminal NADP-linked domain"/>
    <property type="match status" value="1"/>
</dbReference>
<sequence length="273" mass="31021">MNFKKQIFGFMDMLRFKKLVPNRREALASGANTPLPKEYRTNQLAQRLHPGMMEVELVNKRKVSSGMVELTFKRVDSNAFPFFRAGQYVSLQGKVGTSVVSRPYSIVSSPRQALENKLILGVENAGFFSGYLNDEAAVGTRFRMSEPSGEFHYETLRDTKKIVCLAGGAGITPFLSMAQSLIQGDEDYEMTLFYGARDTKHLAFKEELDKMTHKNLKVIYVLSDEEKEGYEKGFISAKLIEKYVDIKESTFFLCGPQPMYDFLEKEFAPYSLP</sequence>
<evidence type="ECO:0000256" key="3">
    <source>
        <dbReference type="ARBA" id="ARBA00022714"/>
    </source>
</evidence>
<dbReference type="CDD" id="cd00322">
    <property type="entry name" value="FNR_like"/>
    <property type="match status" value="1"/>
</dbReference>
<dbReference type="Proteomes" id="UP000823914">
    <property type="component" value="Unassembled WGS sequence"/>
</dbReference>
<dbReference type="EMBL" id="JAHLFV010000005">
    <property type="protein sequence ID" value="MBU3848975.1"/>
    <property type="molecule type" value="Genomic_DNA"/>
</dbReference>
<dbReference type="InterPro" id="IPR039261">
    <property type="entry name" value="FNR_nucleotide-bd"/>
</dbReference>
<dbReference type="InterPro" id="IPR001433">
    <property type="entry name" value="OxRdtase_FAD/NAD-bd"/>
</dbReference>
<comment type="caution">
    <text evidence="10">The sequence shown here is derived from an EMBL/GenBank/DDBJ whole genome shotgun (WGS) entry which is preliminary data.</text>
</comment>
<dbReference type="GO" id="GO:0051537">
    <property type="term" value="F:2 iron, 2 sulfur cluster binding"/>
    <property type="evidence" value="ECO:0007669"/>
    <property type="project" value="UniProtKB-KW"/>
</dbReference>
<dbReference type="PANTHER" id="PTHR47354">
    <property type="entry name" value="NADH OXIDOREDUCTASE HCR"/>
    <property type="match status" value="1"/>
</dbReference>
<dbReference type="AlphaFoldDB" id="A0A9E2NY91"/>
<dbReference type="GO" id="GO:0016491">
    <property type="term" value="F:oxidoreductase activity"/>
    <property type="evidence" value="ECO:0007669"/>
    <property type="project" value="UniProtKB-KW"/>
</dbReference>
<dbReference type="Gene3D" id="2.40.30.10">
    <property type="entry name" value="Translation factors"/>
    <property type="match status" value="1"/>
</dbReference>
<gene>
    <name evidence="10" type="ORF">IAA16_00240</name>
</gene>
<evidence type="ECO:0000256" key="2">
    <source>
        <dbReference type="ARBA" id="ARBA00022630"/>
    </source>
</evidence>
<evidence type="ECO:0000256" key="4">
    <source>
        <dbReference type="ARBA" id="ARBA00022723"/>
    </source>
</evidence>
<reference evidence="10" key="1">
    <citation type="journal article" date="2021" name="PeerJ">
        <title>Extensive microbial diversity within the chicken gut microbiome revealed by metagenomics and culture.</title>
        <authorList>
            <person name="Gilroy R."/>
            <person name="Ravi A."/>
            <person name="Getino M."/>
            <person name="Pursley I."/>
            <person name="Horton D.L."/>
            <person name="Alikhan N.F."/>
            <person name="Baker D."/>
            <person name="Gharbi K."/>
            <person name="Hall N."/>
            <person name="Watson M."/>
            <person name="Adriaenssens E.M."/>
            <person name="Foster-Nyarko E."/>
            <person name="Jarju S."/>
            <person name="Secka A."/>
            <person name="Antonio M."/>
            <person name="Oren A."/>
            <person name="Chaudhuri R.R."/>
            <person name="La Ragione R."/>
            <person name="Hildebrand F."/>
            <person name="Pallen M.J."/>
        </authorList>
    </citation>
    <scope>NUCLEOTIDE SEQUENCE</scope>
    <source>
        <strain evidence="10">Gambia15-2214</strain>
    </source>
</reference>
<dbReference type="PROSITE" id="PS51384">
    <property type="entry name" value="FAD_FR"/>
    <property type="match status" value="1"/>
</dbReference>
<reference evidence="10" key="2">
    <citation type="submission" date="2021-04" db="EMBL/GenBank/DDBJ databases">
        <authorList>
            <person name="Gilroy R."/>
        </authorList>
    </citation>
    <scope>NUCLEOTIDE SEQUENCE</scope>
    <source>
        <strain evidence="10">Gambia15-2214</strain>
    </source>
</reference>
<proteinExistence type="predicted"/>
<dbReference type="InterPro" id="IPR017927">
    <property type="entry name" value="FAD-bd_FR_type"/>
</dbReference>
<dbReference type="SUPFAM" id="SSF63380">
    <property type="entry name" value="Riboflavin synthase domain-like"/>
    <property type="match status" value="1"/>
</dbReference>
<organism evidence="10 11">
    <name type="scientific">Candidatus Treponema excrementipullorum</name>
    <dbReference type="NCBI Taxonomy" id="2838768"/>
    <lineage>
        <taxon>Bacteria</taxon>
        <taxon>Pseudomonadati</taxon>
        <taxon>Spirochaetota</taxon>
        <taxon>Spirochaetia</taxon>
        <taxon>Spirochaetales</taxon>
        <taxon>Treponemataceae</taxon>
        <taxon>Treponema</taxon>
    </lineage>
</organism>
<dbReference type="GO" id="GO:0050660">
    <property type="term" value="F:flavin adenine dinucleotide binding"/>
    <property type="evidence" value="ECO:0007669"/>
    <property type="project" value="TreeGrafter"/>
</dbReference>
<dbReference type="InterPro" id="IPR008333">
    <property type="entry name" value="Cbr1-like_FAD-bd_dom"/>
</dbReference>
<keyword evidence="2" id="KW-0285">Flavoprotein</keyword>
<dbReference type="Pfam" id="PF00175">
    <property type="entry name" value="NAD_binding_1"/>
    <property type="match status" value="1"/>
</dbReference>
<dbReference type="PRINTS" id="PR00410">
    <property type="entry name" value="PHEHYDRXLASE"/>
</dbReference>
<evidence type="ECO:0000256" key="7">
    <source>
        <dbReference type="ARBA" id="ARBA00023004"/>
    </source>
</evidence>
<keyword evidence="3" id="KW-0001">2Fe-2S</keyword>
<accession>A0A9E2NY91</accession>
<dbReference type="PRINTS" id="PR00371">
    <property type="entry name" value="FPNCR"/>
</dbReference>
<keyword evidence="8" id="KW-0411">Iron-sulfur</keyword>
<evidence type="ECO:0000256" key="5">
    <source>
        <dbReference type="ARBA" id="ARBA00022827"/>
    </source>
</evidence>
<dbReference type="GO" id="GO:0046872">
    <property type="term" value="F:metal ion binding"/>
    <property type="evidence" value="ECO:0007669"/>
    <property type="project" value="UniProtKB-KW"/>
</dbReference>
<feature type="non-terminal residue" evidence="10">
    <location>
        <position position="273"/>
    </location>
</feature>
<keyword evidence="4" id="KW-0479">Metal-binding</keyword>
<dbReference type="InterPro" id="IPR017938">
    <property type="entry name" value="Riboflavin_synthase-like_b-brl"/>
</dbReference>
<evidence type="ECO:0000259" key="9">
    <source>
        <dbReference type="PROSITE" id="PS51384"/>
    </source>
</evidence>
<dbReference type="InterPro" id="IPR001709">
    <property type="entry name" value="Flavoprot_Pyr_Nucl_cyt_Rdtase"/>
</dbReference>
<feature type="domain" description="FAD-binding FR-type" evidence="9">
    <location>
        <begin position="50"/>
        <end position="154"/>
    </location>
</feature>
<evidence type="ECO:0000256" key="6">
    <source>
        <dbReference type="ARBA" id="ARBA00023002"/>
    </source>
</evidence>
<keyword evidence="6" id="KW-0560">Oxidoreductase</keyword>
<evidence type="ECO:0000313" key="11">
    <source>
        <dbReference type="Proteomes" id="UP000823914"/>
    </source>
</evidence>
<dbReference type="Pfam" id="PF00970">
    <property type="entry name" value="FAD_binding_6"/>
    <property type="match status" value="1"/>
</dbReference>
<evidence type="ECO:0000256" key="8">
    <source>
        <dbReference type="ARBA" id="ARBA00023014"/>
    </source>
</evidence>
<evidence type="ECO:0000256" key="1">
    <source>
        <dbReference type="ARBA" id="ARBA00001974"/>
    </source>
</evidence>
<dbReference type="PANTHER" id="PTHR47354:SF8">
    <property type="entry name" value="1,2-PHENYLACETYL-COA EPOXIDASE, SUBUNIT E"/>
    <property type="match status" value="1"/>
</dbReference>
<protein>
    <submittedName>
        <fullName evidence="10">FAD-dependent oxidoreductase</fullName>
    </submittedName>
</protein>
<keyword evidence="7" id="KW-0408">Iron</keyword>
<dbReference type="InterPro" id="IPR050415">
    <property type="entry name" value="MRET"/>
</dbReference>
<dbReference type="Gene3D" id="3.40.50.80">
    <property type="entry name" value="Nucleotide-binding domain of ferredoxin-NADP reductase (FNR) module"/>
    <property type="match status" value="1"/>
</dbReference>
<keyword evidence="5" id="KW-0274">FAD</keyword>
<evidence type="ECO:0000313" key="10">
    <source>
        <dbReference type="EMBL" id="MBU3848975.1"/>
    </source>
</evidence>
<comment type="cofactor">
    <cofactor evidence="1">
        <name>FAD</name>
        <dbReference type="ChEBI" id="CHEBI:57692"/>
    </cofactor>
</comment>
<name>A0A9E2NY91_9SPIR</name>